<evidence type="ECO:0000313" key="2">
    <source>
        <dbReference type="EMBL" id="KAJ6233133.1"/>
    </source>
</evidence>
<keyword evidence="1" id="KW-0732">Signal</keyword>
<evidence type="ECO:0000256" key="1">
    <source>
        <dbReference type="SAM" id="SignalP"/>
    </source>
</evidence>
<dbReference type="Proteomes" id="UP001150062">
    <property type="component" value="Unassembled WGS sequence"/>
</dbReference>
<accession>A0ABQ8XMZ9</accession>
<proteinExistence type="predicted"/>
<organism evidence="2 3">
    <name type="scientific">Anaeramoeba flamelloides</name>
    <dbReference type="NCBI Taxonomy" id="1746091"/>
    <lineage>
        <taxon>Eukaryota</taxon>
        <taxon>Metamonada</taxon>
        <taxon>Anaeramoebidae</taxon>
        <taxon>Anaeramoeba</taxon>
    </lineage>
</organism>
<feature type="chain" id="PRO_5045124702" evidence="1">
    <location>
        <begin position="16"/>
        <end position="212"/>
    </location>
</feature>
<name>A0ABQ8XMZ9_9EUKA</name>
<gene>
    <name evidence="2" type="ORF">M0813_30239</name>
</gene>
<comment type="caution">
    <text evidence="2">The sequence shown here is derived from an EMBL/GenBank/DDBJ whole genome shotgun (WGS) entry which is preliminary data.</text>
</comment>
<keyword evidence="3" id="KW-1185">Reference proteome</keyword>
<protein>
    <submittedName>
        <fullName evidence="2">Uncharacterized protein</fullName>
    </submittedName>
</protein>
<evidence type="ECO:0000313" key="3">
    <source>
        <dbReference type="Proteomes" id="UP001150062"/>
    </source>
</evidence>
<sequence length="212" mass="24817">MKIILFIVLILFVYCQEFEINETFETVEENEYQFFTRLANKSDVTTMIEEKKSFVLCLFAKFSEKSLEFSKRYDLVANSLKDCVEYEFFRFEYQKEDNDLIKNMEFPNINAILTIKNGQPNEVFSGEAEVFKISIKSKFLGPITFIKSVRGFEAIESQAEKLIKTIVINSKKKEEDKTSISSIKTAIESKELTDTDQKKKIYLYKCKDNSSY</sequence>
<dbReference type="EMBL" id="JAOAOG010000283">
    <property type="protein sequence ID" value="KAJ6233133.1"/>
    <property type="molecule type" value="Genomic_DNA"/>
</dbReference>
<reference evidence="2" key="1">
    <citation type="submission" date="2022-08" db="EMBL/GenBank/DDBJ databases">
        <title>Novel sulfate-reducing endosymbionts in the free-living metamonad Anaeramoeba.</title>
        <authorList>
            <person name="Jerlstrom-Hultqvist J."/>
            <person name="Cepicka I."/>
            <person name="Gallot-Lavallee L."/>
            <person name="Salas-Leiva D."/>
            <person name="Curtis B.A."/>
            <person name="Zahonova K."/>
            <person name="Pipaliya S."/>
            <person name="Dacks J."/>
            <person name="Roger A.J."/>
        </authorList>
    </citation>
    <scope>NUCLEOTIDE SEQUENCE</scope>
    <source>
        <strain evidence="2">Schooner1</strain>
    </source>
</reference>
<feature type="signal peptide" evidence="1">
    <location>
        <begin position="1"/>
        <end position="15"/>
    </location>
</feature>